<evidence type="ECO:0000256" key="2">
    <source>
        <dbReference type="PROSITE-ProRule" id="PRU00708"/>
    </source>
</evidence>
<sequence>MAAPSAAIRSSSSSWTLAIRSSTDAGRFRHALSLYSLLHRSGALPDPFAISAALKSCSRLLPSSAPSAAAIHSHLLKLGHASHIYATTSLLHLYSLLHGAASARKLLDEMPTKNVVSWNSVLCSYLRTGDLRSARKFFNAMPDRDVVSWNSMLSGYAKSGDMSRAEEVFRSAPERNSASWNGMISGYIENGDMGMARKLFDEMPVRNNVSWISMISGYTRSGDVGLARKLFDGMERRDVFSWNAMIACYAQNGCTRDAIHLFNRMRKPDSGVWPDEMTFSSVISACSQLGDSRFGLWVEEYMGCVGVQFDDHLRTALIDLYSKCGGMDKAFELFDGLKERDLVAYSAMIVGCAINGRSADAISLFKGMSEAKISPNEVTFLGLLTAYNHAGLVEEGYRCFASMWPRHRVPPSVDHYAIMVDLFGRSGRLEEAYRLIRKMPMKPHAGVWGALLLACRLHGNVELGELAGRKCFELEPGEGGYYVLLANIYAEAGEWEQAKKLRKMMQEKGLAKTQGCSWVQAQAVDYGSGVRFDTQVSVYPKLQVLEPILPGFQRNILCGPAFCRGWSNGVSSTCQKLLKRVHHIHYIKKIGLAFNDHSYVILHIHSIVAN</sequence>
<dbReference type="AlphaFoldDB" id="A0AAX6HI23"/>
<feature type="repeat" description="PPR" evidence="2">
    <location>
        <begin position="341"/>
        <end position="375"/>
    </location>
</feature>
<feature type="repeat" description="PPR" evidence="2">
    <location>
        <begin position="207"/>
        <end position="237"/>
    </location>
</feature>
<dbReference type="PANTHER" id="PTHR47926">
    <property type="entry name" value="PENTATRICOPEPTIDE REPEAT-CONTAINING PROTEIN"/>
    <property type="match status" value="1"/>
</dbReference>
<dbReference type="NCBIfam" id="TIGR00756">
    <property type="entry name" value="PPR"/>
    <property type="match status" value="6"/>
</dbReference>
<evidence type="ECO:0000313" key="3">
    <source>
        <dbReference type="EMBL" id="KAJ6840513.1"/>
    </source>
</evidence>
<proteinExistence type="predicted"/>
<organism evidence="3 4">
    <name type="scientific">Iris pallida</name>
    <name type="common">Sweet iris</name>
    <dbReference type="NCBI Taxonomy" id="29817"/>
    <lineage>
        <taxon>Eukaryota</taxon>
        <taxon>Viridiplantae</taxon>
        <taxon>Streptophyta</taxon>
        <taxon>Embryophyta</taxon>
        <taxon>Tracheophyta</taxon>
        <taxon>Spermatophyta</taxon>
        <taxon>Magnoliopsida</taxon>
        <taxon>Liliopsida</taxon>
        <taxon>Asparagales</taxon>
        <taxon>Iridaceae</taxon>
        <taxon>Iridoideae</taxon>
        <taxon>Irideae</taxon>
        <taxon>Iris</taxon>
    </lineage>
</organism>
<dbReference type="SUPFAM" id="SSF48452">
    <property type="entry name" value="TPR-like"/>
    <property type="match status" value="1"/>
</dbReference>
<protein>
    <submittedName>
        <fullName evidence="3">Pentatricopeptide repeat-containing protein-like</fullName>
    </submittedName>
</protein>
<dbReference type="Gene3D" id="1.25.40.10">
    <property type="entry name" value="Tetratricopeptide repeat domain"/>
    <property type="match status" value="3"/>
</dbReference>
<dbReference type="InterPro" id="IPR002885">
    <property type="entry name" value="PPR_rpt"/>
</dbReference>
<dbReference type="GO" id="GO:0003723">
    <property type="term" value="F:RNA binding"/>
    <property type="evidence" value="ECO:0007669"/>
    <property type="project" value="InterPro"/>
</dbReference>
<gene>
    <name evidence="3" type="ORF">M6B38_309985</name>
</gene>
<name>A0AAX6HI23_IRIPA</name>
<dbReference type="GO" id="GO:0009451">
    <property type="term" value="P:RNA modification"/>
    <property type="evidence" value="ECO:0007669"/>
    <property type="project" value="InterPro"/>
</dbReference>
<dbReference type="Pfam" id="PF20431">
    <property type="entry name" value="E_motif"/>
    <property type="match status" value="1"/>
</dbReference>
<dbReference type="EMBL" id="JANAVB010009398">
    <property type="protein sequence ID" value="KAJ6840513.1"/>
    <property type="molecule type" value="Genomic_DNA"/>
</dbReference>
<accession>A0AAX6HI23</accession>
<dbReference type="GO" id="GO:0048731">
    <property type="term" value="P:system development"/>
    <property type="evidence" value="ECO:0007669"/>
    <property type="project" value="UniProtKB-ARBA"/>
</dbReference>
<feature type="repeat" description="PPR" evidence="2">
    <location>
        <begin position="412"/>
        <end position="442"/>
    </location>
</feature>
<dbReference type="PROSITE" id="PS51375">
    <property type="entry name" value="PPR"/>
    <property type="match status" value="6"/>
</dbReference>
<reference evidence="3" key="2">
    <citation type="submission" date="2023-04" db="EMBL/GenBank/DDBJ databases">
        <authorList>
            <person name="Bruccoleri R.E."/>
            <person name="Oakeley E.J."/>
            <person name="Faust A.-M."/>
            <person name="Dessus-Babus S."/>
            <person name="Altorfer M."/>
            <person name="Burckhardt D."/>
            <person name="Oertli M."/>
            <person name="Naumann U."/>
            <person name="Petersen F."/>
            <person name="Wong J."/>
        </authorList>
    </citation>
    <scope>NUCLEOTIDE SEQUENCE</scope>
    <source>
        <strain evidence="3">GSM-AAB239-AS_SAM_17_03QT</strain>
        <tissue evidence="3">Leaf</tissue>
    </source>
</reference>
<dbReference type="Pfam" id="PF01535">
    <property type="entry name" value="PPR"/>
    <property type="match status" value="4"/>
</dbReference>
<dbReference type="InterPro" id="IPR011990">
    <property type="entry name" value="TPR-like_helical_dom_sf"/>
</dbReference>
<dbReference type="FunFam" id="1.25.40.10:FF:000184">
    <property type="entry name" value="Pentatricopeptide repeat-containing protein, chloroplastic"/>
    <property type="match status" value="1"/>
</dbReference>
<keyword evidence="4" id="KW-1185">Reference proteome</keyword>
<feature type="repeat" description="PPR" evidence="2">
    <location>
        <begin position="238"/>
        <end position="272"/>
    </location>
</feature>
<reference evidence="3" key="1">
    <citation type="journal article" date="2023" name="GigaByte">
        <title>Genome assembly of the bearded iris, Iris pallida Lam.</title>
        <authorList>
            <person name="Bruccoleri R.E."/>
            <person name="Oakeley E.J."/>
            <person name="Faust A.M.E."/>
            <person name="Altorfer M."/>
            <person name="Dessus-Babus S."/>
            <person name="Burckhardt D."/>
            <person name="Oertli M."/>
            <person name="Naumann U."/>
            <person name="Petersen F."/>
            <person name="Wong J."/>
        </authorList>
    </citation>
    <scope>NUCLEOTIDE SEQUENCE</scope>
    <source>
        <strain evidence="3">GSM-AAB239-AS_SAM_17_03QT</strain>
    </source>
</reference>
<dbReference type="InterPro" id="IPR046848">
    <property type="entry name" value="E_motif"/>
</dbReference>
<comment type="caution">
    <text evidence="3">The sequence shown here is derived from an EMBL/GenBank/DDBJ whole genome shotgun (WGS) entry which is preliminary data.</text>
</comment>
<evidence type="ECO:0000256" key="1">
    <source>
        <dbReference type="ARBA" id="ARBA00022737"/>
    </source>
</evidence>
<dbReference type="Pfam" id="PF13041">
    <property type="entry name" value="PPR_2"/>
    <property type="match status" value="2"/>
</dbReference>
<keyword evidence="1" id="KW-0677">Repeat</keyword>
<feature type="repeat" description="PPR" evidence="2">
    <location>
        <begin position="145"/>
        <end position="179"/>
    </location>
</feature>
<dbReference type="Proteomes" id="UP001140949">
    <property type="component" value="Unassembled WGS sequence"/>
</dbReference>
<feature type="repeat" description="PPR" evidence="2">
    <location>
        <begin position="114"/>
        <end position="144"/>
    </location>
</feature>
<dbReference type="PANTHER" id="PTHR47926:SF545">
    <property type="entry name" value="PENTACOTRIPEPTIDE-REPEAT REGION OF PRORP DOMAIN-CONTAINING PROTEIN"/>
    <property type="match status" value="1"/>
</dbReference>
<evidence type="ECO:0000313" key="4">
    <source>
        <dbReference type="Proteomes" id="UP001140949"/>
    </source>
</evidence>
<dbReference type="FunFam" id="1.25.40.10:FF:000125">
    <property type="entry name" value="Pentatricopeptide repeat-containing protein"/>
    <property type="match status" value="1"/>
</dbReference>
<dbReference type="InterPro" id="IPR046960">
    <property type="entry name" value="PPR_At4g14850-like_plant"/>
</dbReference>